<dbReference type="AlphaFoldDB" id="A0A1I4C4C4"/>
<accession>A0A1I4C4C4</accession>
<reference evidence="2" key="1">
    <citation type="submission" date="2016-10" db="EMBL/GenBank/DDBJ databases">
        <authorList>
            <person name="Varghese N."/>
            <person name="Submissions S."/>
        </authorList>
    </citation>
    <scope>NUCLEOTIDE SEQUENCE [LARGE SCALE GENOMIC DNA]</scope>
    <source>
        <strain evidence="2">MO64</strain>
    </source>
</reference>
<name>A0A1I4C4C4_9GAMM</name>
<dbReference type="Proteomes" id="UP000198725">
    <property type="component" value="Unassembled WGS sequence"/>
</dbReference>
<dbReference type="RefSeq" id="WP_139201722.1">
    <property type="nucleotide sequence ID" value="NZ_FOSR01000006.1"/>
</dbReference>
<evidence type="ECO:0000313" key="2">
    <source>
        <dbReference type="Proteomes" id="UP000198725"/>
    </source>
</evidence>
<protein>
    <submittedName>
        <fullName evidence="1">Uncharacterized protein</fullName>
    </submittedName>
</protein>
<keyword evidence="2" id="KW-1185">Reference proteome</keyword>
<organism evidence="1 2">
    <name type="scientific">Rhodanobacter glycinis</name>
    <dbReference type="NCBI Taxonomy" id="582702"/>
    <lineage>
        <taxon>Bacteria</taxon>
        <taxon>Pseudomonadati</taxon>
        <taxon>Pseudomonadota</taxon>
        <taxon>Gammaproteobacteria</taxon>
        <taxon>Lysobacterales</taxon>
        <taxon>Rhodanobacteraceae</taxon>
        <taxon>Rhodanobacter</taxon>
    </lineage>
</organism>
<proteinExistence type="predicted"/>
<dbReference type="EMBL" id="FOSR01000006">
    <property type="protein sequence ID" value="SFK75169.1"/>
    <property type="molecule type" value="Genomic_DNA"/>
</dbReference>
<evidence type="ECO:0000313" key="1">
    <source>
        <dbReference type="EMBL" id="SFK75169.1"/>
    </source>
</evidence>
<gene>
    <name evidence="1" type="ORF">SAMN05192579_10673</name>
</gene>
<sequence>MAGVSLAIERAEWRANALGPDHEWGKSFSGYGGRVRSGSLEPIEYEQLLLRVFPQKLRRNNLSTMTFLRTYFSDAAGEGDSRSSFYPRVFGAFFTKVAELGTSRGEKALDGGRVSHDVVLEAFEYAARDFINEVKQELNFALDLGSSVDLNKKLVADLLQSFSGLQTPFILDRCVDALEDKLPNDISKKAIRESLRRMKDMGIFEDHPSDPTKWRAGRLFKEGLRMKYVRKIP</sequence>